<dbReference type="RefSeq" id="WP_110345400.1">
    <property type="nucleotide sequence ID" value="NZ_QJHL01000001.1"/>
</dbReference>
<keyword evidence="3 7" id="KW-1134">Transmembrane beta strand</keyword>
<keyword evidence="5 7" id="KW-0472">Membrane</keyword>
<feature type="signal peptide" evidence="8">
    <location>
        <begin position="1"/>
        <end position="34"/>
    </location>
</feature>
<dbReference type="EMBL" id="QJHL01000001">
    <property type="protein sequence ID" value="PXY46392.1"/>
    <property type="molecule type" value="Genomic_DNA"/>
</dbReference>
<evidence type="ECO:0000256" key="4">
    <source>
        <dbReference type="ARBA" id="ARBA00022692"/>
    </source>
</evidence>
<dbReference type="InterPro" id="IPR012910">
    <property type="entry name" value="Plug_dom"/>
</dbReference>
<dbReference type="OrthoDB" id="9768177at2"/>
<accession>A0A2V4C6W6</accession>
<dbReference type="PROSITE" id="PS52016">
    <property type="entry name" value="TONB_DEPENDENT_REC_3"/>
    <property type="match status" value="1"/>
</dbReference>
<keyword evidence="6 7" id="KW-0998">Cell outer membrane</keyword>
<gene>
    <name evidence="10" type="ORF">DMB68_04215</name>
</gene>
<evidence type="ECO:0000256" key="8">
    <source>
        <dbReference type="SAM" id="SignalP"/>
    </source>
</evidence>
<comment type="caution">
    <text evidence="10">The sequence shown here is derived from an EMBL/GenBank/DDBJ whole genome shotgun (WGS) entry which is preliminary data.</text>
</comment>
<dbReference type="NCBIfam" id="TIGR04056">
    <property type="entry name" value="OMP_RagA_SusC"/>
    <property type="match status" value="1"/>
</dbReference>
<dbReference type="InterPro" id="IPR023997">
    <property type="entry name" value="TonB-dep_OMP_SusC/RagA_CS"/>
</dbReference>
<feature type="domain" description="TonB-dependent receptor plug" evidence="9">
    <location>
        <begin position="127"/>
        <end position="233"/>
    </location>
</feature>
<evidence type="ECO:0000256" key="5">
    <source>
        <dbReference type="ARBA" id="ARBA00023136"/>
    </source>
</evidence>
<evidence type="ECO:0000313" key="10">
    <source>
        <dbReference type="EMBL" id="PXY46392.1"/>
    </source>
</evidence>
<dbReference type="GO" id="GO:0009279">
    <property type="term" value="C:cell outer membrane"/>
    <property type="evidence" value="ECO:0007669"/>
    <property type="project" value="UniProtKB-SubCell"/>
</dbReference>
<dbReference type="InterPro" id="IPR037066">
    <property type="entry name" value="Plug_dom_sf"/>
</dbReference>
<keyword evidence="4 7" id="KW-0812">Transmembrane</keyword>
<dbReference type="SUPFAM" id="SSF56935">
    <property type="entry name" value="Porins"/>
    <property type="match status" value="1"/>
</dbReference>
<evidence type="ECO:0000259" key="9">
    <source>
        <dbReference type="Pfam" id="PF07715"/>
    </source>
</evidence>
<dbReference type="NCBIfam" id="TIGR04057">
    <property type="entry name" value="SusC_RagA_signa"/>
    <property type="match status" value="1"/>
</dbReference>
<dbReference type="Gene3D" id="2.60.40.1120">
    <property type="entry name" value="Carboxypeptidase-like, regulatory domain"/>
    <property type="match status" value="1"/>
</dbReference>
<dbReference type="InterPro" id="IPR039426">
    <property type="entry name" value="TonB-dep_rcpt-like"/>
</dbReference>
<evidence type="ECO:0000256" key="6">
    <source>
        <dbReference type="ARBA" id="ARBA00023237"/>
    </source>
</evidence>
<dbReference type="SUPFAM" id="SSF49464">
    <property type="entry name" value="Carboxypeptidase regulatory domain-like"/>
    <property type="match status" value="1"/>
</dbReference>
<evidence type="ECO:0000256" key="7">
    <source>
        <dbReference type="PROSITE-ProRule" id="PRU01360"/>
    </source>
</evidence>
<feature type="chain" id="PRO_5016129278" evidence="8">
    <location>
        <begin position="35"/>
        <end position="1022"/>
    </location>
</feature>
<evidence type="ECO:0000256" key="2">
    <source>
        <dbReference type="ARBA" id="ARBA00022448"/>
    </source>
</evidence>
<dbReference type="Pfam" id="PF13715">
    <property type="entry name" value="CarbopepD_reg_2"/>
    <property type="match status" value="1"/>
</dbReference>
<organism evidence="10 11">
    <name type="scientific">Flavobacterium hydrophilum</name>
    <dbReference type="NCBI Taxonomy" id="2211445"/>
    <lineage>
        <taxon>Bacteria</taxon>
        <taxon>Pseudomonadati</taxon>
        <taxon>Bacteroidota</taxon>
        <taxon>Flavobacteriia</taxon>
        <taxon>Flavobacteriales</taxon>
        <taxon>Flavobacteriaceae</taxon>
        <taxon>Flavobacterium</taxon>
    </lineage>
</organism>
<dbReference type="InterPro" id="IPR036942">
    <property type="entry name" value="Beta-barrel_TonB_sf"/>
</dbReference>
<proteinExistence type="inferred from homology"/>
<dbReference type="Gene3D" id="2.170.130.10">
    <property type="entry name" value="TonB-dependent receptor, plug domain"/>
    <property type="match status" value="1"/>
</dbReference>
<dbReference type="InterPro" id="IPR023996">
    <property type="entry name" value="TonB-dep_OMP_SusC/RagA"/>
</dbReference>
<keyword evidence="2 7" id="KW-0813">Transport</keyword>
<dbReference type="Gene3D" id="2.40.170.20">
    <property type="entry name" value="TonB-dependent receptor, beta-barrel domain"/>
    <property type="match status" value="1"/>
</dbReference>
<evidence type="ECO:0000256" key="3">
    <source>
        <dbReference type="ARBA" id="ARBA00022452"/>
    </source>
</evidence>
<dbReference type="InterPro" id="IPR008969">
    <property type="entry name" value="CarboxyPept-like_regulatory"/>
</dbReference>
<name>A0A2V4C6W6_9FLAO</name>
<dbReference type="Pfam" id="PF07715">
    <property type="entry name" value="Plug"/>
    <property type="match status" value="1"/>
</dbReference>
<dbReference type="Proteomes" id="UP000247681">
    <property type="component" value="Unassembled WGS sequence"/>
</dbReference>
<keyword evidence="8" id="KW-0732">Signal</keyword>
<keyword evidence="11" id="KW-1185">Reference proteome</keyword>
<comment type="similarity">
    <text evidence="7">Belongs to the TonB-dependent receptor family.</text>
</comment>
<dbReference type="AlphaFoldDB" id="A0A2V4C6W6"/>
<comment type="subcellular location">
    <subcellularLocation>
        <location evidence="1 7">Cell outer membrane</location>
        <topology evidence="1 7">Multi-pass membrane protein</topology>
    </subcellularLocation>
</comment>
<evidence type="ECO:0000313" key="11">
    <source>
        <dbReference type="Proteomes" id="UP000247681"/>
    </source>
</evidence>
<keyword evidence="10" id="KW-0675">Receptor</keyword>
<evidence type="ECO:0000256" key="1">
    <source>
        <dbReference type="ARBA" id="ARBA00004571"/>
    </source>
</evidence>
<protein>
    <submittedName>
        <fullName evidence="10">TonB-dependent receptor</fullName>
    </submittedName>
</protein>
<reference evidence="10 11" key="1">
    <citation type="submission" date="2018-05" db="EMBL/GenBank/DDBJ databases">
        <title>Flavobacterium sp. strain IMCC34758, incomplete genome.</title>
        <authorList>
            <person name="Joung Y."/>
        </authorList>
    </citation>
    <scope>NUCLEOTIDE SEQUENCE [LARGE SCALE GENOMIC DNA]</scope>
    <source>
        <strain evidence="10 11">IMCC34758</strain>
    </source>
</reference>
<sequence length="1022" mass="111914">MKNNKHVKMLFLGGNYLKLMLTLFMCVIATNMSAQESLVTGKVTDNTAMPLPGVNVHVKGSTKATQTDFDGNFSINVPSKGILVFSFIGMDEVAVETENKKNLKVVLKPSSQVLDEIVVVGYGIKKKSDVISSVASVKADDLIKVATSDVGEMLRGKAAGVQVTLSDGGPGSSSSIQIRGKKSINGSNEPIVIADGIVIGSINDINANDIASLEILKDAAAQSIYGARASNGVILITTKRGKAGKAKIAYNGFSGVQTVNRNFDIYSGEEFAQLKREAYRTSNNGVYRPDNQVFSPLELESVQSGKYIDWEEHIMRTGVTNNHSLSVSSGTDKTSIFTSLNYINTTGVIPNSDFEKVAMRINVDQRINNWLKIGMNASLQFSESNNPNSGNVLNNSISNDSRVGNILSYSITTSPLGRIYNDDGSYRHLPGGIQETPNPLIDIYETTLNETSRNDIMNVFLDINILKGLTYKLNTSRRSWNYKGMAFNTSKSLSGIANSGQGSGSISFRDNVEYQISNILNYNFKVAEKNHFAVTGVQETTTSEYNDFRNSASRIPSDILGIYGLESAFLNTPEIGGNERSLISFAGKLEYDFDSKYYFTVSGRADGSSVFGKNNKWGYFPAVNAAWNVYKEDFITEHAPVISNLKLRASYGKVGNQPQNPYQSMASANQRDYIINGIKVSGFIPGNQLSNPDLKWETSTQLNLAVDFGLFKNRLSGTVEVYDTDTSDLLIYEALNANTGYTTKLSNLGKVNNKGLEISLNSELIKKKDFSLNLGATFTKNKNSIVSIYGKDTNGDGKEDDAVGNLWFIGKPIDVYYQYKAVGIYQIGETIPVITGTTLLPGDIKLYDANPSNGATPNPDEDRVITSKMPDWFGTVSLSMKYKRFDFSADVYTVQGITKDNAYLYGYVQGGSLRGVKNGIKQNYWTPENPGGNWPRPRDGNDPPYMYTLGLQDASYIRLQNVSLGFTLPENTLQSLGLTNLRLYVTGSNLVTITDFQSYSPEKNVGDYPEPVTCVIGLQVGF</sequence>